<keyword evidence="1" id="KW-0472">Membrane</keyword>
<reference evidence="2 3" key="1">
    <citation type="journal article" date="2023" name="G3 (Bethesda)">
        <title>A chromosome-length genome assembly and annotation of blackberry (Rubus argutus, cv. 'Hillquist').</title>
        <authorList>
            <person name="Bruna T."/>
            <person name="Aryal R."/>
            <person name="Dudchenko O."/>
            <person name="Sargent D.J."/>
            <person name="Mead D."/>
            <person name="Buti M."/>
            <person name="Cavallini A."/>
            <person name="Hytonen T."/>
            <person name="Andres J."/>
            <person name="Pham M."/>
            <person name="Weisz D."/>
            <person name="Mascagni F."/>
            <person name="Usai G."/>
            <person name="Natali L."/>
            <person name="Bassil N."/>
            <person name="Fernandez G.E."/>
            <person name="Lomsadze A."/>
            <person name="Armour M."/>
            <person name="Olukolu B."/>
            <person name="Poorten T."/>
            <person name="Britton C."/>
            <person name="Davik J."/>
            <person name="Ashrafi H."/>
            <person name="Aiden E.L."/>
            <person name="Borodovsky M."/>
            <person name="Worthington M."/>
        </authorList>
    </citation>
    <scope>NUCLEOTIDE SEQUENCE [LARGE SCALE GENOMIC DNA]</scope>
    <source>
        <strain evidence="2">PI 553951</strain>
    </source>
</reference>
<dbReference type="EMBL" id="JBEDUW010000006">
    <property type="protein sequence ID" value="KAK9923773.1"/>
    <property type="molecule type" value="Genomic_DNA"/>
</dbReference>
<feature type="transmembrane region" description="Helical" evidence="1">
    <location>
        <begin position="52"/>
        <end position="71"/>
    </location>
</feature>
<dbReference type="AlphaFoldDB" id="A0AAW1WJE1"/>
<evidence type="ECO:0000313" key="3">
    <source>
        <dbReference type="Proteomes" id="UP001457282"/>
    </source>
</evidence>
<sequence>MFMKVGVLEFGETLQFIITETVWLLSFDRQLQEESEVRVKTDRAMVVEGNLIRLYGLSSMAAWTLVSGIFLKHYFSPQFTFMHLAVEAAR</sequence>
<comment type="caution">
    <text evidence="2">The sequence shown here is derived from an EMBL/GenBank/DDBJ whole genome shotgun (WGS) entry which is preliminary data.</text>
</comment>
<dbReference type="Proteomes" id="UP001457282">
    <property type="component" value="Unassembled WGS sequence"/>
</dbReference>
<keyword evidence="1" id="KW-0812">Transmembrane</keyword>
<gene>
    <name evidence="2" type="ORF">M0R45_032174</name>
</gene>
<protein>
    <submittedName>
        <fullName evidence="2">Uncharacterized protein</fullName>
    </submittedName>
</protein>
<proteinExistence type="predicted"/>
<keyword evidence="1" id="KW-1133">Transmembrane helix</keyword>
<evidence type="ECO:0000313" key="2">
    <source>
        <dbReference type="EMBL" id="KAK9923773.1"/>
    </source>
</evidence>
<evidence type="ECO:0000256" key="1">
    <source>
        <dbReference type="SAM" id="Phobius"/>
    </source>
</evidence>
<organism evidence="2 3">
    <name type="scientific">Rubus argutus</name>
    <name type="common">Southern blackberry</name>
    <dbReference type="NCBI Taxonomy" id="59490"/>
    <lineage>
        <taxon>Eukaryota</taxon>
        <taxon>Viridiplantae</taxon>
        <taxon>Streptophyta</taxon>
        <taxon>Embryophyta</taxon>
        <taxon>Tracheophyta</taxon>
        <taxon>Spermatophyta</taxon>
        <taxon>Magnoliopsida</taxon>
        <taxon>eudicotyledons</taxon>
        <taxon>Gunneridae</taxon>
        <taxon>Pentapetalae</taxon>
        <taxon>rosids</taxon>
        <taxon>fabids</taxon>
        <taxon>Rosales</taxon>
        <taxon>Rosaceae</taxon>
        <taxon>Rosoideae</taxon>
        <taxon>Rosoideae incertae sedis</taxon>
        <taxon>Rubus</taxon>
    </lineage>
</organism>
<keyword evidence="3" id="KW-1185">Reference proteome</keyword>
<name>A0AAW1WJE1_RUBAR</name>
<accession>A0AAW1WJE1</accession>